<feature type="coiled-coil region" evidence="2">
    <location>
        <begin position="321"/>
        <end position="453"/>
    </location>
</feature>
<feature type="compositionally biased region" description="Low complexity" evidence="3">
    <location>
        <begin position="203"/>
        <end position="224"/>
    </location>
</feature>
<accession>A0A830HDP9</accession>
<dbReference type="Proteomes" id="UP000660262">
    <property type="component" value="Unassembled WGS sequence"/>
</dbReference>
<evidence type="ECO:0000313" key="5">
    <source>
        <dbReference type="Proteomes" id="UP000660262"/>
    </source>
</evidence>
<feature type="compositionally biased region" description="Pro residues" evidence="3">
    <location>
        <begin position="552"/>
        <end position="562"/>
    </location>
</feature>
<protein>
    <submittedName>
        <fullName evidence="4">Uncharacterized protein</fullName>
    </submittedName>
</protein>
<evidence type="ECO:0000256" key="2">
    <source>
        <dbReference type="SAM" id="Coils"/>
    </source>
</evidence>
<feature type="region of interest" description="Disordered" evidence="3">
    <location>
        <begin position="1"/>
        <end position="50"/>
    </location>
</feature>
<feature type="region of interest" description="Disordered" evidence="3">
    <location>
        <begin position="460"/>
        <end position="483"/>
    </location>
</feature>
<feature type="region of interest" description="Disordered" evidence="3">
    <location>
        <begin position="69"/>
        <end position="99"/>
    </location>
</feature>
<feature type="compositionally biased region" description="Gly residues" evidence="3">
    <location>
        <begin position="69"/>
        <end position="78"/>
    </location>
</feature>
<evidence type="ECO:0000313" key="4">
    <source>
        <dbReference type="EMBL" id="GHP05184.1"/>
    </source>
</evidence>
<feature type="compositionally biased region" description="Basic and acidic residues" evidence="3">
    <location>
        <begin position="604"/>
        <end position="614"/>
    </location>
</feature>
<feature type="region of interest" description="Disordered" evidence="3">
    <location>
        <begin position="184"/>
        <end position="225"/>
    </location>
</feature>
<dbReference type="OrthoDB" id="548159at2759"/>
<evidence type="ECO:0000256" key="1">
    <source>
        <dbReference type="ARBA" id="ARBA00023054"/>
    </source>
</evidence>
<feature type="compositionally biased region" description="Low complexity" evidence="3">
    <location>
        <begin position="83"/>
        <end position="93"/>
    </location>
</feature>
<organism evidence="4 5">
    <name type="scientific">Pycnococcus provasolii</name>
    <dbReference type="NCBI Taxonomy" id="41880"/>
    <lineage>
        <taxon>Eukaryota</taxon>
        <taxon>Viridiplantae</taxon>
        <taxon>Chlorophyta</taxon>
        <taxon>Pseudoscourfieldiophyceae</taxon>
        <taxon>Pseudoscourfieldiales</taxon>
        <taxon>Pycnococcaceae</taxon>
        <taxon>Pycnococcus</taxon>
    </lineage>
</organism>
<feature type="coiled-coil region" evidence="2">
    <location>
        <begin position="251"/>
        <end position="292"/>
    </location>
</feature>
<keyword evidence="1 2" id="KW-0175">Coiled coil</keyword>
<feature type="compositionally biased region" description="Pro residues" evidence="3">
    <location>
        <begin position="468"/>
        <end position="479"/>
    </location>
</feature>
<sequence>MAPPARPGSSSSGPTSLDLDSMMASAPHQSSGDGGDAIVHQESLNPPLEEVFFPESSFIGLEEMIPGSYGGGGGGGNGHSHDSSFSFLGGDLLSPPPLEDTSEAMQAQIELSQRLLGIAHASPMDNEQYAHRRPKATPSLAKAEALKELLEVGSDDPNVAAAKEKAREHLLATALADVQANRTNESMRASADSALLPPPPPSSMRTAARSPPRATPAATRASASFVSFEGEQMRNQLADMRDAVAVAQSRALEQQRRAESAETRLEDANARIVELEKVAQLAEQRLLAAESATSTAQASARTQKREAEGATATSARAVADAGQMRAQLADMRTQAEHYRRRYEDSEAARQAAVAAIEARASGEADAKKRLARAEHELAESRDTIGHAKVQIADLSRALERTEAIAAQARKVEAVHKTRAGSLEIELEKVQARISHMREEKEDLYAQLKSMQNAVLYFQGQPQQQHHQPLPPQPPPPPSQPAQQTNTFELAEMYRQRAEEQEARLRRLEERVSERPMAPAAAELARAQFLHETSDLAAEMEASLPPPRRDFVPPAPAPAPAPAPVSGQLDWEGLLPARVEDLPPAGMPSAFHSTNGGEPSLAEMAARRSRAEERPAAGAPTARDMTEPPLGLGAAAALGATMPARPTTAPPSRVHATTMDGAAAHSTTSHLPYATEASIAESLQRTAGLENELMRLSVERDTLTSQLNKIGPTSGRTLAERRLKADGERRLEEVSREIAQTRFALRRANGGQF</sequence>
<dbReference type="PANTHER" id="PTHR23160">
    <property type="entry name" value="SYNAPTONEMAL COMPLEX PROTEIN-RELATED"/>
    <property type="match status" value="1"/>
</dbReference>
<gene>
    <name evidence="4" type="ORF">PPROV_000393600</name>
</gene>
<dbReference type="PANTHER" id="PTHR23160:SF19">
    <property type="entry name" value="MYOSIN HEAVY CHAIN-RELATED PROTEIN"/>
    <property type="match status" value="1"/>
</dbReference>
<reference evidence="4" key="1">
    <citation type="submission" date="2020-10" db="EMBL/GenBank/DDBJ databases">
        <title>Unveiling of a novel bifunctional photoreceptor, Dualchrome1, isolated from a cosmopolitan green alga.</title>
        <authorList>
            <person name="Suzuki S."/>
            <person name="Kawachi M."/>
        </authorList>
    </citation>
    <scope>NUCLEOTIDE SEQUENCE</scope>
    <source>
        <strain evidence="4">NIES 2893</strain>
    </source>
</reference>
<dbReference type="AlphaFoldDB" id="A0A830HDP9"/>
<feature type="region of interest" description="Disordered" evidence="3">
    <location>
        <begin position="293"/>
        <end position="316"/>
    </location>
</feature>
<feature type="region of interest" description="Disordered" evidence="3">
    <location>
        <begin position="540"/>
        <end position="629"/>
    </location>
</feature>
<comment type="caution">
    <text evidence="4">The sequence shown here is derived from an EMBL/GenBank/DDBJ whole genome shotgun (WGS) entry which is preliminary data.</text>
</comment>
<keyword evidence="5" id="KW-1185">Reference proteome</keyword>
<dbReference type="EMBL" id="BNJQ01000009">
    <property type="protein sequence ID" value="GHP05184.1"/>
    <property type="molecule type" value="Genomic_DNA"/>
</dbReference>
<proteinExistence type="predicted"/>
<name>A0A830HDP9_9CHLO</name>
<feature type="compositionally biased region" description="Low complexity" evidence="3">
    <location>
        <begin position="7"/>
        <end position="21"/>
    </location>
</feature>
<evidence type="ECO:0000256" key="3">
    <source>
        <dbReference type="SAM" id="MobiDB-lite"/>
    </source>
</evidence>